<protein>
    <submittedName>
        <fullName evidence="1">Uncharacterized protein</fullName>
    </submittedName>
</protein>
<accession>A0ABV0TKG2</accession>
<comment type="caution">
    <text evidence="1">The sequence shown here is derived from an EMBL/GenBank/DDBJ whole genome shotgun (WGS) entry which is preliminary data.</text>
</comment>
<organism evidence="1 2">
    <name type="scientific">Ilyodon furcidens</name>
    <name type="common">goldbreast splitfin</name>
    <dbReference type="NCBI Taxonomy" id="33524"/>
    <lineage>
        <taxon>Eukaryota</taxon>
        <taxon>Metazoa</taxon>
        <taxon>Chordata</taxon>
        <taxon>Craniata</taxon>
        <taxon>Vertebrata</taxon>
        <taxon>Euteleostomi</taxon>
        <taxon>Actinopterygii</taxon>
        <taxon>Neopterygii</taxon>
        <taxon>Teleostei</taxon>
        <taxon>Neoteleostei</taxon>
        <taxon>Acanthomorphata</taxon>
        <taxon>Ovalentaria</taxon>
        <taxon>Atherinomorphae</taxon>
        <taxon>Cyprinodontiformes</taxon>
        <taxon>Goodeidae</taxon>
        <taxon>Ilyodon</taxon>
    </lineage>
</organism>
<dbReference type="EMBL" id="JAHRIQ010037030">
    <property type="protein sequence ID" value="MEQ2233400.1"/>
    <property type="molecule type" value="Genomic_DNA"/>
</dbReference>
<dbReference type="Proteomes" id="UP001482620">
    <property type="component" value="Unassembled WGS sequence"/>
</dbReference>
<proteinExistence type="predicted"/>
<name>A0ABV0TKG2_9TELE</name>
<evidence type="ECO:0000313" key="2">
    <source>
        <dbReference type="Proteomes" id="UP001482620"/>
    </source>
</evidence>
<gene>
    <name evidence="1" type="ORF">ILYODFUR_021377</name>
</gene>
<reference evidence="1 2" key="1">
    <citation type="submission" date="2021-06" db="EMBL/GenBank/DDBJ databases">
        <authorList>
            <person name="Palmer J.M."/>
        </authorList>
    </citation>
    <scope>NUCLEOTIDE SEQUENCE [LARGE SCALE GENOMIC DNA]</scope>
    <source>
        <strain evidence="2">if_2019</strain>
        <tissue evidence="1">Muscle</tissue>
    </source>
</reference>
<evidence type="ECO:0000313" key="1">
    <source>
        <dbReference type="EMBL" id="MEQ2233400.1"/>
    </source>
</evidence>
<keyword evidence="2" id="KW-1185">Reference proteome</keyword>
<sequence>MKKNFSCSPVRFPKCCCFPSSQQDAKRGLHKPQNATKSRVLVLMTLKCMSVQLKRGHKSNLDQNLWNNVLGTDESKTELFGQQNRRHLGIFNIPVRLDVLELK</sequence>